<keyword evidence="2 5" id="KW-0436">Ligase</keyword>
<evidence type="ECO:0000313" key="6">
    <source>
        <dbReference type="Proteomes" id="UP000647172"/>
    </source>
</evidence>
<accession>A0A919JJ67</accession>
<dbReference type="GO" id="GO:0016878">
    <property type="term" value="F:acid-thiol ligase activity"/>
    <property type="evidence" value="ECO:0007669"/>
    <property type="project" value="UniProtKB-ARBA"/>
</dbReference>
<dbReference type="PANTHER" id="PTHR43767:SF1">
    <property type="entry name" value="NONRIBOSOMAL PEPTIDE SYNTHASE PES1 (EUROFUNG)-RELATED"/>
    <property type="match status" value="1"/>
</dbReference>
<comment type="caution">
    <text evidence="5">The sequence shown here is derived from an EMBL/GenBank/DDBJ whole genome shotgun (WGS) entry which is preliminary data.</text>
</comment>
<dbReference type="FunFam" id="2.30.38.10:FF:000003">
    <property type="entry name" value="Vibriobactin-specific 2,3-dihydroxybenzoate-AMP ligase"/>
    <property type="match status" value="1"/>
</dbReference>
<dbReference type="RefSeq" id="WP_203772535.1">
    <property type="nucleotide sequence ID" value="NZ_BAAAYJ010000097.1"/>
</dbReference>
<proteinExistence type="inferred from homology"/>
<dbReference type="PANTHER" id="PTHR43767">
    <property type="entry name" value="LONG-CHAIN-FATTY-ACID--COA LIGASE"/>
    <property type="match status" value="1"/>
</dbReference>
<evidence type="ECO:0000259" key="4">
    <source>
        <dbReference type="Pfam" id="PF13193"/>
    </source>
</evidence>
<dbReference type="FunFam" id="3.30.300.30:FF:000008">
    <property type="entry name" value="2,3-dihydroxybenzoate-AMP ligase"/>
    <property type="match status" value="1"/>
</dbReference>
<dbReference type="SUPFAM" id="SSF56801">
    <property type="entry name" value="Acetyl-CoA synthetase-like"/>
    <property type="match status" value="1"/>
</dbReference>
<evidence type="ECO:0000256" key="2">
    <source>
        <dbReference type="ARBA" id="ARBA00022598"/>
    </source>
</evidence>
<dbReference type="PROSITE" id="PS00455">
    <property type="entry name" value="AMP_BINDING"/>
    <property type="match status" value="1"/>
</dbReference>
<dbReference type="InterPro" id="IPR025110">
    <property type="entry name" value="AMP-bd_C"/>
</dbReference>
<gene>
    <name evidence="5" type="primary">dhbE</name>
    <name evidence="5" type="ORF">Ani05nite_52670</name>
</gene>
<dbReference type="Pfam" id="PF00501">
    <property type="entry name" value="AMP-binding"/>
    <property type="match status" value="1"/>
</dbReference>
<dbReference type="InterPro" id="IPR020845">
    <property type="entry name" value="AMP-binding_CS"/>
</dbReference>
<dbReference type="EMBL" id="BOMQ01000061">
    <property type="protein sequence ID" value="GIE51733.1"/>
    <property type="molecule type" value="Genomic_DNA"/>
</dbReference>
<evidence type="ECO:0000256" key="1">
    <source>
        <dbReference type="ARBA" id="ARBA00006432"/>
    </source>
</evidence>
<dbReference type="InterPro" id="IPR000873">
    <property type="entry name" value="AMP-dep_synth/lig_dom"/>
</dbReference>
<dbReference type="InterPro" id="IPR045851">
    <property type="entry name" value="AMP-bd_C_sf"/>
</dbReference>
<feature type="domain" description="AMP-binding enzyme C-terminal" evidence="4">
    <location>
        <begin position="443"/>
        <end position="518"/>
    </location>
</feature>
<dbReference type="Gene3D" id="2.30.38.10">
    <property type="entry name" value="Luciferase, Domain 3"/>
    <property type="match status" value="1"/>
</dbReference>
<evidence type="ECO:0000313" key="5">
    <source>
        <dbReference type="EMBL" id="GIE51733.1"/>
    </source>
</evidence>
<sequence length="534" mass="58510">MLDFDGFPEEFARRYREAGYWRGETLGELLRRWAAAPEPRVAIVDDEQRRWTYAELDAWADRLAAGFRALGIDRGDPVVVQLPNSAAFAAVSIALFRLGAPPVFALPNHRRNEIVYLCEAAEAVAYVIPDVHQGFDYRPLAAEVAGRVKTVEHVLVDGDPGEATALRDVEAEPCPLPGPDPADVAFFLLSGGTTGLPKLIPRTHDDYAYQLRATAEGLRHDENSTYLAALPIAHNAALGCPGLLGTLLVGGKVVLPPSPSPDDCFDLIEEEAVTLVTLMPPLVLMWLESAGFYDVDFSRLLIQVGSARFAPEVARRIYSELGATLTHWFGMAEGLLTFTRLDDPLDVIIHTQGRPLCPDDELRVVDDRDRDVPAGAIGELLTRGPYTLRGYYRVPEHNAKAFTADGFLRTGDLVRFTPEGNMVVEGRIKDVINRGGEKVSAGEVEDLLITHPAVREVAVVAMPDKLLGERTCAWVVPRGEAPGLEALRSFLRSQGLADYKLPDRLELTDGFPHTKVGKVDKAELREQVAARVTG</sequence>
<feature type="domain" description="AMP-dependent synthetase/ligase" evidence="3">
    <location>
        <begin position="31"/>
        <end position="392"/>
    </location>
</feature>
<protein>
    <submittedName>
        <fullName evidence="5">2,3-dihydroxybenzoate-AMP ligase</fullName>
    </submittedName>
</protein>
<evidence type="ECO:0000259" key="3">
    <source>
        <dbReference type="Pfam" id="PF00501"/>
    </source>
</evidence>
<dbReference type="InterPro" id="IPR050237">
    <property type="entry name" value="ATP-dep_AMP-bd_enzyme"/>
</dbReference>
<dbReference type="Pfam" id="PF13193">
    <property type="entry name" value="AMP-binding_C"/>
    <property type="match status" value="1"/>
</dbReference>
<dbReference type="Gene3D" id="3.40.50.980">
    <property type="match status" value="2"/>
</dbReference>
<dbReference type="Proteomes" id="UP000647172">
    <property type="component" value="Unassembled WGS sequence"/>
</dbReference>
<comment type="similarity">
    <text evidence="1">Belongs to the ATP-dependent AMP-binding enzyme family.</text>
</comment>
<reference evidence="5" key="1">
    <citation type="submission" date="2021-01" db="EMBL/GenBank/DDBJ databases">
        <title>Whole genome shotgun sequence of Actinoplanes nipponensis NBRC 14063.</title>
        <authorList>
            <person name="Komaki H."/>
            <person name="Tamura T."/>
        </authorList>
    </citation>
    <scope>NUCLEOTIDE SEQUENCE</scope>
    <source>
        <strain evidence="5">NBRC 14063</strain>
    </source>
</reference>
<dbReference type="Gene3D" id="3.30.300.30">
    <property type="match status" value="1"/>
</dbReference>
<keyword evidence="6" id="KW-1185">Reference proteome</keyword>
<organism evidence="5 6">
    <name type="scientific">Actinoplanes nipponensis</name>
    <dbReference type="NCBI Taxonomy" id="135950"/>
    <lineage>
        <taxon>Bacteria</taxon>
        <taxon>Bacillati</taxon>
        <taxon>Actinomycetota</taxon>
        <taxon>Actinomycetes</taxon>
        <taxon>Micromonosporales</taxon>
        <taxon>Micromonosporaceae</taxon>
        <taxon>Actinoplanes</taxon>
    </lineage>
</organism>
<dbReference type="AlphaFoldDB" id="A0A919JJ67"/>
<name>A0A919JJ67_9ACTN</name>